<name>A0A9Q0Y1S7_9SAUR</name>
<reference evidence="3" key="1">
    <citation type="journal article" date="2023" name="DNA Res.">
        <title>Chromosome-level genome assembly of Phrynocephalus forsythii using third-generation DNA sequencing and Hi-C analysis.</title>
        <authorList>
            <person name="Qi Y."/>
            <person name="Zhao W."/>
            <person name="Zhao Y."/>
            <person name="Niu C."/>
            <person name="Cao S."/>
            <person name="Zhang Y."/>
        </authorList>
    </citation>
    <scope>NUCLEOTIDE SEQUENCE</scope>
    <source>
        <tissue evidence="3">Muscle</tissue>
    </source>
</reference>
<dbReference type="InterPro" id="IPR036358">
    <property type="entry name" value="BTD_sf"/>
</dbReference>
<evidence type="ECO:0000313" key="4">
    <source>
        <dbReference type="Proteomes" id="UP001142489"/>
    </source>
</evidence>
<dbReference type="InterPro" id="IPR040159">
    <property type="entry name" value="CLS_fam"/>
</dbReference>
<dbReference type="AlphaFoldDB" id="A0A9Q0Y1S7"/>
<proteinExistence type="predicted"/>
<accession>A0A9Q0Y1S7</accession>
<dbReference type="EMBL" id="JAPFRF010000003">
    <property type="protein sequence ID" value="KAJ7338367.1"/>
    <property type="molecule type" value="Genomic_DNA"/>
</dbReference>
<feature type="domain" description="Beta-trefoil DNA-binding" evidence="2">
    <location>
        <begin position="28"/>
        <end position="223"/>
    </location>
</feature>
<dbReference type="InterPro" id="IPR015350">
    <property type="entry name" value="Beta-trefoil_DNA-bd_dom"/>
</dbReference>
<evidence type="ECO:0000256" key="1">
    <source>
        <dbReference type="SAM" id="MobiDB-lite"/>
    </source>
</evidence>
<dbReference type="GO" id="GO:0001228">
    <property type="term" value="F:DNA-binding transcription activator activity, RNA polymerase II-specific"/>
    <property type="evidence" value="ECO:0007669"/>
    <property type="project" value="InterPro"/>
</dbReference>
<keyword evidence="4" id="KW-1185">Reference proteome</keyword>
<feature type="region of interest" description="Disordered" evidence="1">
    <location>
        <begin position="47"/>
        <end position="76"/>
    </location>
</feature>
<protein>
    <recommendedName>
        <fullName evidence="2">Beta-trefoil DNA-binding domain-containing protein</fullName>
    </recommendedName>
</protein>
<sequence>MAQHSSLCFPPNTAAPQDFGQNSLPVFVDHPHSSILAQTTMVPNLGFSGNGLQTPASPSRHHLSTQRCHPSPGRSVSAPHSIVDHLSVQRVIDSARKESTIKLYRHKWTVFTSFTNHSGFPARPTTLDALLEFLLSLFGKGLSISTLRVYVAAVIIRKVAKQSVMLDVDKPISQLHKCAFQLHATNGMYLCLSTEKVIQFQLVPELSGFREASDNEEGLVAREILHNFGEINIC</sequence>
<dbReference type="Gene3D" id="2.80.10.50">
    <property type="match status" value="1"/>
</dbReference>
<dbReference type="OrthoDB" id="5600360at2759"/>
<comment type="caution">
    <text evidence="3">The sequence shown here is derived from an EMBL/GenBank/DDBJ whole genome shotgun (WGS) entry which is preliminary data.</text>
</comment>
<dbReference type="SMART" id="SM01268">
    <property type="entry name" value="BTD"/>
    <property type="match status" value="1"/>
</dbReference>
<evidence type="ECO:0000313" key="3">
    <source>
        <dbReference type="EMBL" id="KAJ7338367.1"/>
    </source>
</evidence>
<dbReference type="Pfam" id="PF09270">
    <property type="entry name" value="BTD"/>
    <property type="match status" value="1"/>
</dbReference>
<dbReference type="SUPFAM" id="SSF110217">
    <property type="entry name" value="DNA-binding protein LAG-1 (CSL)"/>
    <property type="match status" value="1"/>
</dbReference>
<gene>
    <name evidence="3" type="ORF">JRQ81_011507</name>
</gene>
<organism evidence="3 4">
    <name type="scientific">Phrynocephalus forsythii</name>
    <dbReference type="NCBI Taxonomy" id="171643"/>
    <lineage>
        <taxon>Eukaryota</taxon>
        <taxon>Metazoa</taxon>
        <taxon>Chordata</taxon>
        <taxon>Craniata</taxon>
        <taxon>Vertebrata</taxon>
        <taxon>Euteleostomi</taxon>
        <taxon>Lepidosauria</taxon>
        <taxon>Squamata</taxon>
        <taxon>Bifurcata</taxon>
        <taxon>Unidentata</taxon>
        <taxon>Episquamata</taxon>
        <taxon>Toxicofera</taxon>
        <taxon>Iguania</taxon>
        <taxon>Acrodonta</taxon>
        <taxon>Agamidae</taxon>
        <taxon>Agaminae</taxon>
        <taxon>Phrynocephalus</taxon>
    </lineage>
</organism>
<dbReference type="GO" id="GO:0000978">
    <property type="term" value="F:RNA polymerase II cis-regulatory region sequence-specific DNA binding"/>
    <property type="evidence" value="ECO:0007669"/>
    <property type="project" value="InterPro"/>
</dbReference>
<dbReference type="SUPFAM" id="SSF47823">
    <property type="entry name" value="lambda integrase-like, N-terminal domain"/>
    <property type="match status" value="1"/>
</dbReference>
<dbReference type="PANTHER" id="PTHR10665">
    <property type="entry name" value="RECOMBINING BINDING PROTEIN SUPPRESSOR OF HAIRLESS"/>
    <property type="match status" value="1"/>
</dbReference>
<evidence type="ECO:0000259" key="2">
    <source>
        <dbReference type="SMART" id="SM01268"/>
    </source>
</evidence>
<dbReference type="Proteomes" id="UP001142489">
    <property type="component" value="Unassembled WGS sequence"/>
</dbReference>